<feature type="compositionally biased region" description="Polar residues" evidence="2">
    <location>
        <begin position="282"/>
        <end position="295"/>
    </location>
</feature>
<feature type="coiled-coil region" evidence="1">
    <location>
        <begin position="77"/>
        <end position="104"/>
    </location>
</feature>
<keyword evidence="1" id="KW-0175">Coiled coil</keyword>
<keyword evidence="3" id="KW-1185">Reference proteome</keyword>
<sequence length="388" mass="42837">MGVETPRIDVSKELQRARDLVATLGFKPFLPQIPLEVRLSLAETFSSEESIDRLTAAKRLHRSIATEYPLWEEYTDLAEWLDQMDAEEREAEEVQRKYQEDCEIQLQEALRGFEEFMSKNGVRSGHLDQTRISGRMETKDDLQVGTSSDGGSELRRRPSFVADTSQSNIEVGAIGGTCSKKPILPVTSTPHVPQRAGRPRVSDVEPEDLFCAQAGSTSYRSRAPSLTHADFVRSKTFELRDENAAASNILWSSFDAQEKEAVGSANRTQSKEPDVTVVKNPSVQMDVQHTEQSGNIPRIASGRSRPVLATRGARESHLQKPVKVPAKIQVLPSKTSSGLPARQLPSRRPVLPSKDPSSLPSKPTVAQPSRTTAGIARPSKPGRLPVRK</sequence>
<dbReference type="GeneID" id="100903961"/>
<feature type="region of interest" description="Disordered" evidence="2">
    <location>
        <begin position="282"/>
        <end position="306"/>
    </location>
</feature>
<reference evidence="4" key="1">
    <citation type="submission" date="2025-08" db="UniProtKB">
        <authorList>
            <consortium name="RefSeq"/>
        </authorList>
    </citation>
    <scope>IDENTIFICATION</scope>
</reference>
<protein>
    <submittedName>
        <fullName evidence="4">Uncharacterized protein LOC100903961</fullName>
    </submittedName>
</protein>
<proteinExistence type="predicted"/>
<gene>
    <name evidence="4" type="primary">LOC100903961</name>
</gene>
<dbReference type="KEGG" id="goe:100903961"/>
<dbReference type="AlphaFoldDB" id="A0AAJ6QM01"/>
<feature type="region of interest" description="Disordered" evidence="2">
    <location>
        <begin position="182"/>
        <end position="203"/>
    </location>
</feature>
<evidence type="ECO:0000313" key="3">
    <source>
        <dbReference type="Proteomes" id="UP000694867"/>
    </source>
</evidence>
<feature type="region of interest" description="Disordered" evidence="2">
    <location>
        <begin position="330"/>
        <end position="388"/>
    </location>
</feature>
<accession>A0AAJ6QM01</accession>
<feature type="compositionally biased region" description="Low complexity" evidence="2">
    <location>
        <begin position="351"/>
        <end position="363"/>
    </location>
</feature>
<name>A0AAJ6QM01_9ACAR</name>
<evidence type="ECO:0000313" key="4">
    <source>
        <dbReference type="RefSeq" id="XP_003737090.1"/>
    </source>
</evidence>
<evidence type="ECO:0000256" key="2">
    <source>
        <dbReference type="SAM" id="MobiDB-lite"/>
    </source>
</evidence>
<dbReference type="Proteomes" id="UP000694867">
    <property type="component" value="Unplaced"/>
</dbReference>
<evidence type="ECO:0000256" key="1">
    <source>
        <dbReference type="SAM" id="Coils"/>
    </source>
</evidence>
<dbReference type="RefSeq" id="XP_003737090.1">
    <property type="nucleotide sequence ID" value="XM_003737042.1"/>
</dbReference>
<organism evidence="3 4">
    <name type="scientific">Galendromus occidentalis</name>
    <name type="common">western predatory mite</name>
    <dbReference type="NCBI Taxonomy" id="34638"/>
    <lineage>
        <taxon>Eukaryota</taxon>
        <taxon>Metazoa</taxon>
        <taxon>Ecdysozoa</taxon>
        <taxon>Arthropoda</taxon>
        <taxon>Chelicerata</taxon>
        <taxon>Arachnida</taxon>
        <taxon>Acari</taxon>
        <taxon>Parasitiformes</taxon>
        <taxon>Mesostigmata</taxon>
        <taxon>Gamasina</taxon>
        <taxon>Phytoseioidea</taxon>
        <taxon>Phytoseiidae</taxon>
        <taxon>Typhlodrominae</taxon>
        <taxon>Galendromus</taxon>
    </lineage>
</organism>